<name>A0A1Z5IH87_9LACO</name>
<comment type="caution">
    <text evidence="3">The sequence shown here is derived from an EMBL/GenBank/DDBJ whole genome shotgun (WGS) entry which is preliminary data.</text>
</comment>
<accession>A0A1Z5IH87</accession>
<feature type="domain" description="Transposase IS30-like HTH" evidence="2">
    <location>
        <begin position="42"/>
        <end position="64"/>
    </location>
</feature>
<feature type="region of interest" description="Disordered" evidence="1">
    <location>
        <begin position="1"/>
        <end position="44"/>
    </location>
</feature>
<reference evidence="3 4" key="1">
    <citation type="submission" date="2015-11" db="EMBL/GenBank/DDBJ databases">
        <title>Draft genome sequences of new species of the genus Lactobacillus isolated from orchardgrass silage.</title>
        <authorList>
            <person name="Tohno M."/>
            <person name="Tanizawa Y."/>
            <person name="Arita M."/>
        </authorList>
    </citation>
    <scope>NUCLEOTIDE SEQUENCE [LARGE SCALE GENOMIC DNA]</scope>
    <source>
        <strain evidence="3 4">IWT126</strain>
    </source>
</reference>
<organism evidence="3 4">
    <name type="scientific">Secundilactobacillus silagei JCM 19001</name>
    <dbReference type="NCBI Taxonomy" id="1302250"/>
    <lineage>
        <taxon>Bacteria</taxon>
        <taxon>Bacillati</taxon>
        <taxon>Bacillota</taxon>
        <taxon>Bacilli</taxon>
        <taxon>Lactobacillales</taxon>
        <taxon>Lactobacillaceae</taxon>
        <taxon>Secundilactobacillus</taxon>
    </lineage>
</organism>
<feature type="compositionally biased region" description="Basic and acidic residues" evidence="1">
    <location>
        <begin position="19"/>
        <end position="35"/>
    </location>
</feature>
<feature type="compositionally biased region" description="Polar residues" evidence="1">
    <location>
        <begin position="1"/>
        <end position="18"/>
    </location>
</feature>
<sequence>MTQSQTIMSHHYTQLSSTERGKIEAWRTPQRRSDGTTKPLPSISEIARRLGRNKATISREIKRGTTTQIKGNHKRVTVYLADTGQAVYERHRQGCRSQHKWQTCPDFYTQLQVELRRRPRVHSVDTFVHYYRQAYPERDCPSTPTVYRDIDSGVLSLRNSDLPMKLRRRVKGNGKSHARMSTS</sequence>
<dbReference type="Proteomes" id="UP000198402">
    <property type="component" value="Unassembled WGS sequence"/>
</dbReference>
<keyword evidence="4" id="KW-1185">Reference proteome</keyword>
<protein>
    <submittedName>
        <fullName evidence="3">Transposase</fullName>
    </submittedName>
</protein>
<dbReference type="AlphaFoldDB" id="A0A1Z5IH87"/>
<evidence type="ECO:0000313" key="4">
    <source>
        <dbReference type="Proteomes" id="UP000198402"/>
    </source>
</evidence>
<evidence type="ECO:0000259" key="2">
    <source>
        <dbReference type="Pfam" id="PF13936"/>
    </source>
</evidence>
<gene>
    <name evidence="3" type="ORF">IWT126_01150</name>
</gene>
<dbReference type="EMBL" id="BCMG01000005">
    <property type="protein sequence ID" value="GAX01125.1"/>
    <property type="molecule type" value="Genomic_DNA"/>
</dbReference>
<evidence type="ECO:0000256" key="1">
    <source>
        <dbReference type="SAM" id="MobiDB-lite"/>
    </source>
</evidence>
<evidence type="ECO:0000313" key="3">
    <source>
        <dbReference type="EMBL" id="GAX01125.1"/>
    </source>
</evidence>
<dbReference type="Pfam" id="PF13936">
    <property type="entry name" value="HTH_38"/>
    <property type="match status" value="1"/>
</dbReference>
<proteinExistence type="predicted"/>
<dbReference type="InterPro" id="IPR025246">
    <property type="entry name" value="IS30-like_HTH"/>
</dbReference>